<dbReference type="UniPathway" id="UPA00219"/>
<dbReference type="Pfam" id="PF02875">
    <property type="entry name" value="Mur_ligase_C"/>
    <property type="match status" value="1"/>
</dbReference>
<proteinExistence type="inferred from homology"/>
<dbReference type="NCBIfam" id="TIGR01087">
    <property type="entry name" value="murD"/>
    <property type="match status" value="1"/>
</dbReference>
<dbReference type="AlphaFoldDB" id="A0A398CZG3"/>
<dbReference type="GO" id="GO:0051301">
    <property type="term" value="P:cell division"/>
    <property type="evidence" value="ECO:0007669"/>
    <property type="project" value="UniProtKB-KW"/>
</dbReference>
<dbReference type="GO" id="GO:0005524">
    <property type="term" value="F:ATP binding"/>
    <property type="evidence" value="ECO:0007669"/>
    <property type="project" value="UniProtKB-UniRule"/>
</dbReference>
<dbReference type="InterPro" id="IPR005762">
    <property type="entry name" value="MurD"/>
</dbReference>
<comment type="subcellular location">
    <subcellularLocation>
        <location evidence="1 7 8">Cytoplasm</location>
    </subcellularLocation>
</comment>
<dbReference type="EC" id="6.3.2.9" evidence="7 8"/>
<dbReference type="SUPFAM" id="SSF53623">
    <property type="entry name" value="MurD-like peptide ligases, catalytic domain"/>
    <property type="match status" value="1"/>
</dbReference>
<dbReference type="SUPFAM" id="SSF53244">
    <property type="entry name" value="MurD-like peptide ligases, peptide-binding domain"/>
    <property type="match status" value="1"/>
</dbReference>
<keyword evidence="4 7" id="KW-0436">Ligase</keyword>
<comment type="similarity">
    <text evidence="7">Belongs to the MurCDEF family.</text>
</comment>
<comment type="function">
    <text evidence="7 8">Cell wall formation. Catalyzes the addition of glutamate to the nucleotide precursor UDP-N-acetylmuramoyl-L-alanine (UMA).</text>
</comment>
<keyword evidence="3 7" id="KW-0963">Cytoplasm</keyword>
<dbReference type="GO" id="GO:0008764">
    <property type="term" value="F:UDP-N-acetylmuramoylalanine-D-glutamate ligase activity"/>
    <property type="evidence" value="ECO:0007669"/>
    <property type="project" value="UniProtKB-UniRule"/>
</dbReference>
<dbReference type="Pfam" id="PF08245">
    <property type="entry name" value="Mur_ligase_M"/>
    <property type="match status" value="1"/>
</dbReference>
<dbReference type="Proteomes" id="UP000266260">
    <property type="component" value="Unassembled WGS sequence"/>
</dbReference>
<dbReference type="EMBL" id="QXIT01000085">
    <property type="protein sequence ID" value="RIE08065.1"/>
    <property type="molecule type" value="Genomic_DNA"/>
</dbReference>
<comment type="caution">
    <text evidence="11">The sequence shown here is derived from an EMBL/GenBank/DDBJ whole genome shotgun (WGS) entry which is preliminary data.</text>
</comment>
<feature type="domain" description="Mur ligase central" evidence="10">
    <location>
        <begin position="114"/>
        <end position="292"/>
    </location>
</feature>
<dbReference type="PANTHER" id="PTHR43692">
    <property type="entry name" value="UDP-N-ACETYLMURAMOYLALANINE--D-GLUTAMATE LIGASE"/>
    <property type="match status" value="1"/>
</dbReference>
<evidence type="ECO:0000259" key="10">
    <source>
        <dbReference type="Pfam" id="PF08245"/>
    </source>
</evidence>
<keyword evidence="13" id="KW-1185">Reference proteome</keyword>
<evidence type="ECO:0000256" key="1">
    <source>
        <dbReference type="ARBA" id="ARBA00004496"/>
    </source>
</evidence>
<evidence type="ECO:0000256" key="8">
    <source>
        <dbReference type="RuleBase" id="RU003664"/>
    </source>
</evidence>
<dbReference type="InterPro" id="IPR036565">
    <property type="entry name" value="Mur-like_cat_sf"/>
</dbReference>
<protein>
    <recommendedName>
        <fullName evidence="7 8">UDP-N-acetylmuramoylalanine--D-glutamate ligase</fullName>
        <ecNumber evidence="7 8">6.3.2.9</ecNumber>
    </recommendedName>
    <alternativeName>
        <fullName evidence="7">D-glutamic acid-adding enzyme</fullName>
    </alternativeName>
    <alternativeName>
        <fullName evidence="7">UDP-N-acetylmuramoyl-L-alanyl-D-glutamate synthetase</fullName>
    </alternativeName>
</protein>
<dbReference type="GO" id="GO:0005737">
    <property type="term" value="C:cytoplasm"/>
    <property type="evidence" value="ECO:0007669"/>
    <property type="project" value="UniProtKB-SubCell"/>
</dbReference>
<evidence type="ECO:0000256" key="4">
    <source>
        <dbReference type="ARBA" id="ARBA00022598"/>
    </source>
</evidence>
<dbReference type="GO" id="GO:0008360">
    <property type="term" value="P:regulation of cell shape"/>
    <property type="evidence" value="ECO:0007669"/>
    <property type="project" value="UniProtKB-KW"/>
</dbReference>
<comment type="pathway">
    <text evidence="2 7 8">Cell wall biogenesis; peptidoglycan biosynthesis.</text>
</comment>
<dbReference type="Proteomes" id="UP000266489">
    <property type="component" value="Unassembled WGS sequence"/>
</dbReference>
<feature type="domain" description="Mur ligase C-terminal" evidence="9">
    <location>
        <begin position="314"/>
        <end position="430"/>
    </location>
</feature>
<feature type="binding site" evidence="7">
    <location>
        <begin position="116"/>
        <end position="122"/>
    </location>
    <ligand>
        <name>ATP</name>
        <dbReference type="ChEBI" id="CHEBI:30616"/>
    </ligand>
</feature>
<dbReference type="InterPro" id="IPR013221">
    <property type="entry name" value="Mur_ligase_cen"/>
</dbReference>
<evidence type="ECO:0000256" key="6">
    <source>
        <dbReference type="ARBA" id="ARBA00022840"/>
    </source>
</evidence>
<dbReference type="InterPro" id="IPR004101">
    <property type="entry name" value="Mur_ligase_C"/>
</dbReference>
<dbReference type="Gene3D" id="3.40.50.720">
    <property type="entry name" value="NAD(P)-binding Rossmann-like Domain"/>
    <property type="match status" value="1"/>
</dbReference>
<keyword evidence="7 8" id="KW-0132">Cell division</keyword>
<evidence type="ECO:0000313" key="14">
    <source>
        <dbReference type="Proteomes" id="UP000266489"/>
    </source>
</evidence>
<evidence type="ECO:0000313" key="13">
    <source>
        <dbReference type="Proteomes" id="UP000266260"/>
    </source>
</evidence>
<dbReference type="GO" id="GO:0071555">
    <property type="term" value="P:cell wall organization"/>
    <property type="evidence" value="ECO:0007669"/>
    <property type="project" value="UniProtKB-KW"/>
</dbReference>
<keyword evidence="5 7" id="KW-0547">Nucleotide-binding</keyword>
<keyword evidence="7 8" id="KW-0573">Peptidoglycan synthesis</keyword>
<evidence type="ECO:0000256" key="2">
    <source>
        <dbReference type="ARBA" id="ARBA00004752"/>
    </source>
</evidence>
<gene>
    <name evidence="7 11" type="primary">murD</name>
    <name evidence="12" type="ORF">SMC5_05530</name>
    <name evidence="11" type="ORF">SMC6_04940</name>
</gene>
<keyword evidence="6 7" id="KW-0067">ATP-binding</keyword>
<dbReference type="RefSeq" id="WP_119119920.1">
    <property type="nucleotide sequence ID" value="NZ_QXIT01000085.1"/>
</dbReference>
<comment type="catalytic activity">
    <reaction evidence="7 8">
        <text>UDP-N-acetyl-alpha-D-muramoyl-L-alanine + D-glutamate + ATP = UDP-N-acetyl-alpha-D-muramoyl-L-alanyl-D-glutamate + ADP + phosphate + H(+)</text>
        <dbReference type="Rhea" id="RHEA:16429"/>
        <dbReference type="ChEBI" id="CHEBI:15378"/>
        <dbReference type="ChEBI" id="CHEBI:29986"/>
        <dbReference type="ChEBI" id="CHEBI:30616"/>
        <dbReference type="ChEBI" id="CHEBI:43474"/>
        <dbReference type="ChEBI" id="CHEBI:83898"/>
        <dbReference type="ChEBI" id="CHEBI:83900"/>
        <dbReference type="ChEBI" id="CHEBI:456216"/>
        <dbReference type="EC" id="6.3.2.9"/>
    </reaction>
</comment>
<dbReference type="SUPFAM" id="SSF51984">
    <property type="entry name" value="MurCD N-terminal domain"/>
    <property type="match status" value="1"/>
</dbReference>
<dbReference type="InterPro" id="IPR036615">
    <property type="entry name" value="Mur_ligase_C_dom_sf"/>
</dbReference>
<name>A0A398CZG3_9BACT</name>
<keyword evidence="7 8" id="KW-0133">Cell shape</keyword>
<dbReference type="Pfam" id="PF21799">
    <property type="entry name" value="MurD-like_N"/>
    <property type="match status" value="1"/>
</dbReference>
<dbReference type="Gene3D" id="3.90.190.20">
    <property type="entry name" value="Mur ligase, C-terminal domain"/>
    <property type="match status" value="1"/>
</dbReference>
<keyword evidence="7 8" id="KW-0961">Cell wall biogenesis/degradation</keyword>
<evidence type="ECO:0000256" key="3">
    <source>
        <dbReference type="ARBA" id="ARBA00022490"/>
    </source>
</evidence>
<dbReference type="Gene3D" id="3.40.1190.10">
    <property type="entry name" value="Mur-like, catalytic domain"/>
    <property type="match status" value="1"/>
</dbReference>
<evidence type="ECO:0000256" key="7">
    <source>
        <dbReference type="HAMAP-Rule" id="MF_00639"/>
    </source>
</evidence>
<dbReference type="PANTHER" id="PTHR43692:SF1">
    <property type="entry name" value="UDP-N-ACETYLMURAMOYLALANINE--D-GLUTAMATE LIGASE"/>
    <property type="match status" value="1"/>
</dbReference>
<accession>A0A398DF64</accession>
<dbReference type="HAMAP" id="MF_00639">
    <property type="entry name" value="MurD"/>
    <property type="match status" value="1"/>
</dbReference>
<accession>A0A398CZG3</accession>
<evidence type="ECO:0000259" key="9">
    <source>
        <dbReference type="Pfam" id="PF02875"/>
    </source>
</evidence>
<keyword evidence="7 8" id="KW-0131">Cell cycle</keyword>
<evidence type="ECO:0000313" key="11">
    <source>
        <dbReference type="EMBL" id="RIE08065.1"/>
    </source>
</evidence>
<evidence type="ECO:0000313" key="12">
    <source>
        <dbReference type="EMBL" id="RIE10877.1"/>
    </source>
</evidence>
<reference evidence="13 14" key="1">
    <citation type="submission" date="2018-09" db="EMBL/GenBank/DDBJ databases">
        <title>Discovery and Ecogenomic Context for Candidatus Cryosericales, a Global Caldiserica Order Active in Thawing Permafrost.</title>
        <authorList>
            <person name="Martinez M.A."/>
            <person name="Woodcroft B.J."/>
            <person name="Ignacio Espinoza J.C."/>
            <person name="Zayed A."/>
            <person name="Singleton C.M."/>
            <person name="Boyd J."/>
            <person name="Li Y.-F."/>
            <person name="Purvine S."/>
            <person name="Maughan H."/>
            <person name="Hodgkins S.B."/>
            <person name="Anderson D."/>
            <person name="Sederholm M."/>
            <person name="Temperton B."/>
            <person name="Saleska S.R."/>
            <person name="Tyson G.W."/>
            <person name="Rich V.I."/>
        </authorList>
    </citation>
    <scope>NUCLEOTIDE SEQUENCE [LARGE SCALE GENOMIC DNA]</scope>
    <source>
        <strain evidence="12 14">SMC5</strain>
        <strain evidence="11 13">SMC6</strain>
    </source>
</reference>
<organism evidence="11 13">
    <name type="scientific">Candidatus Cryosericum odellii</name>
    <dbReference type="NCBI Taxonomy" id="2290917"/>
    <lineage>
        <taxon>Bacteria</taxon>
        <taxon>Pseudomonadati</taxon>
        <taxon>Caldisericota/Cryosericota group</taxon>
        <taxon>Candidatus Cryosericota</taxon>
        <taxon>Candidatus Cryosericia</taxon>
        <taxon>Candidatus Cryosericales</taxon>
        <taxon>Candidatus Cryosericaceae</taxon>
        <taxon>Candidatus Cryosericum</taxon>
    </lineage>
</organism>
<dbReference type="EMBL" id="QXIU01000131">
    <property type="protein sequence ID" value="RIE10877.1"/>
    <property type="molecule type" value="Genomic_DNA"/>
</dbReference>
<evidence type="ECO:0000256" key="5">
    <source>
        <dbReference type="ARBA" id="ARBA00022741"/>
    </source>
</evidence>
<dbReference type="GO" id="GO:0009252">
    <property type="term" value="P:peptidoglycan biosynthetic process"/>
    <property type="evidence" value="ECO:0007669"/>
    <property type="project" value="UniProtKB-UniRule"/>
</dbReference>
<dbReference type="OrthoDB" id="9809796at2"/>
<sequence length="459" mass="49387">MIPFNSAFVVGALPSGLYAALYLHDHGVDVFVSEFRQRSADEKFEHAVRLLQQVSVPFEFGQNTVSIMAACDVVVVSPGVPLDAPIILAAAQMDKVIVGETEIAAYAGLSVLAVTGSNGKSTTTALLGEIVAEEYPDAVTGGNLGTPVSELLVEHPLAERAVLEVSCFQLETIHTFHPRVAIFSNLVPNHLDRYGTMKRYFATKKRLFENMTADDVVVLNWDDPELRVLGPTLSPSVFYFGLGDGVFSGAHVVDGSIVFKDTTRTVELFRETDLHIRGRHNVANAMSAALAAFLYGISPDAVRRAVRAFNGLPHRLEYVATVGGVTFVNDSKATTPESVMTAADAMTGPYVVILGGSSKGVSFDKMARHLTEDRNLVSAIVMGTTAPAIEDSLRQAGMKTIAHVESLEDAVSNGVHLLSAGGTLLLSPACASFDMFRDFEQRGDRFREIAQGRQGVVTR</sequence>